<dbReference type="Proteomes" id="UP000635606">
    <property type="component" value="Unassembled WGS sequence"/>
</dbReference>
<dbReference type="AlphaFoldDB" id="A0A8J4A598"/>
<dbReference type="RefSeq" id="WP_275423830.1">
    <property type="nucleotide sequence ID" value="NZ_BOPH01000138.1"/>
</dbReference>
<proteinExistence type="predicted"/>
<comment type="caution">
    <text evidence="1">The sequence shown here is derived from an EMBL/GenBank/DDBJ whole genome shotgun (WGS) entry which is preliminary data.</text>
</comment>
<evidence type="ECO:0000313" key="2">
    <source>
        <dbReference type="Proteomes" id="UP000635606"/>
    </source>
</evidence>
<accession>A0A8J4A598</accession>
<name>A0A8J4A598_9ACTN</name>
<dbReference type="EMBL" id="BOPH01000138">
    <property type="protein sequence ID" value="GIJ74483.1"/>
    <property type="molecule type" value="Genomic_DNA"/>
</dbReference>
<protein>
    <submittedName>
        <fullName evidence="1">Uncharacterized protein</fullName>
    </submittedName>
</protein>
<organism evidence="1 2">
    <name type="scientific">Virgisporangium ochraceum</name>
    <dbReference type="NCBI Taxonomy" id="65505"/>
    <lineage>
        <taxon>Bacteria</taxon>
        <taxon>Bacillati</taxon>
        <taxon>Actinomycetota</taxon>
        <taxon>Actinomycetes</taxon>
        <taxon>Micromonosporales</taxon>
        <taxon>Micromonosporaceae</taxon>
        <taxon>Virgisporangium</taxon>
    </lineage>
</organism>
<sequence>MEQLRRTNARRIPYGSSDTRIGFATVPVAGLLDAMVPMVR</sequence>
<reference evidence="1" key="1">
    <citation type="submission" date="2021-01" db="EMBL/GenBank/DDBJ databases">
        <title>Whole genome shotgun sequence of Virgisporangium ochraceum NBRC 16418.</title>
        <authorList>
            <person name="Komaki H."/>
            <person name="Tamura T."/>
        </authorList>
    </citation>
    <scope>NUCLEOTIDE SEQUENCE</scope>
    <source>
        <strain evidence="1">NBRC 16418</strain>
    </source>
</reference>
<evidence type="ECO:0000313" key="1">
    <source>
        <dbReference type="EMBL" id="GIJ74483.1"/>
    </source>
</evidence>
<keyword evidence="2" id="KW-1185">Reference proteome</keyword>
<gene>
    <name evidence="1" type="ORF">Voc01_094000</name>
</gene>